<proteinExistence type="predicted"/>
<gene>
    <name evidence="2" type="ORF">TGEB3V08_LOCUS6223</name>
</gene>
<organism evidence="2">
    <name type="scientific">Timema genevievae</name>
    <name type="common">Walking stick</name>
    <dbReference type="NCBI Taxonomy" id="629358"/>
    <lineage>
        <taxon>Eukaryota</taxon>
        <taxon>Metazoa</taxon>
        <taxon>Ecdysozoa</taxon>
        <taxon>Arthropoda</taxon>
        <taxon>Hexapoda</taxon>
        <taxon>Insecta</taxon>
        <taxon>Pterygota</taxon>
        <taxon>Neoptera</taxon>
        <taxon>Polyneoptera</taxon>
        <taxon>Phasmatodea</taxon>
        <taxon>Timematodea</taxon>
        <taxon>Timematoidea</taxon>
        <taxon>Timematidae</taxon>
        <taxon>Timema</taxon>
    </lineage>
</organism>
<dbReference type="EMBL" id="OE841484">
    <property type="protein sequence ID" value="CAD7595906.1"/>
    <property type="molecule type" value="Genomic_DNA"/>
</dbReference>
<reference evidence="2" key="1">
    <citation type="submission" date="2020-11" db="EMBL/GenBank/DDBJ databases">
        <authorList>
            <person name="Tran Van P."/>
        </authorList>
    </citation>
    <scope>NUCLEOTIDE SEQUENCE</scope>
</reference>
<protein>
    <submittedName>
        <fullName evidence="2">Uncharacterized protein</fullName>
    </submittedName>
</protein>
<name>A0A7R9K139_TIMGE</name>
<sequence length="64" mass="6877">MPVSWCSLQPYRGVMMPPCCACTTWKELLFTPSSGTEGGGSSIASPPVRNLPPRSSPSPGYMWT</sequence>
<feature type="region of interest" description="Disordered" evidence="1">
    <location>
        <begin position="33"/>
        <end position="64"/>
    </location>
</feature>
<evidence type="ECO:0000256" key="1">
    <source>
        <dbReference type="SAM" id="MobiDB-lite"/>
    </source>
</evidence>
<accession>A0A7R9K139</accession>
<evidence type="ECO:0000313" key="2">
    <source>
        <dbReference type="EMBL" id="CAD7595906.1"/>
    </source>
</evidence>
<dbReference type="AlphaFoldDB" id="A0A7R9K139"/>